<keyword evidence="2" id="KW-1185">Reference proteome</keyword>
<evidence type="ECO:0000313" key="1">
    <source>
        <dbReference type="EMBL" id="KAK6002597.1"/>
    </source>
</evidence>
<evidence type="ECO:0000313" key="2">
    <source>
        <dbReference type="Proteomes" id="UP001341245"/>
    </source>
</evidence>
<sequence>MGQAHPRLRLDEPAARFRCPSLHHFRDHIGQDAVSMWPFDPAYATQQDSLCEDASIRFNGPDGCTQLQPIFALQVYTLGQLSDDLSEFLSTMRDPGLRSFKSWEWELRNTRLPWRIDVYQTPMHDVHACIAHHKQEIAHRSTVTQSGFGGGTIHLYGKHANRARIIVLDPPDWSQKPIVLADFAARDKLPKSCPYELDMGVHAVDNVDNTHTMHQAIQEWCLDAEREPWRLEASEEYSNSKPPSEPRIVRVLKSDEASPQGSVESQNNGRVCVKLRKDEAASVEVTSRHHVFHLESAALDSAQLGQLLLESITPFLPPGTSIDLLIHPPEPHINSCLAAFHNLRLSEGRTTRSLTFTVIDKHDLVEDSGILFVQVDPAENQGAHVKLGPDAPLTDVLPLYQQWNNRHAMIAWRAYDIKHAAREFVKPRLNATVQGSSYYAQLVGAATLDRSGNHENFNTSFLHSVLIKARTGRLRTAR</sequence>
<organism evidence="1 2">
    <name type="scientific">Aureobasidium pullulans</name>
    <name type="common">Black yeast</name>
    <name type="synonym">Pullularia pullulans</name>
    <dbReference type="NCBI Taxonomy" id="5580"/>
    <lineage>
        <taxon>Eukaryota</taxon>
        <taxon>Fungi</taxon>
        <taxon>Dikarya</taxon>
        <taxon>Ascomycota</taxon>
        <taxon>Pezizomycotina</taxon>
        <taxon>Dothideomycetes</taxon>
        <taxon>Dothideomycetidae</taxon>
        <taxon>Dothideales</taxon>
        <taxon>Saccotheciaceae</taxon>
        <taxon>Aureobasidium</taxon>
    </lineage>
</organism>
<proteinExistence type="predicted"/>
<comment type="caution">
    <text evidence="1">The sequence shown here is derived from an EMBL/GenBank/DDBJ whole genome shotgun (WGS) entry which is preliminary data.</text>
</comment>
<name>A0ABR0TDS6_AURPU</name>
<evidence type="ECO:0008006" key="3">
    <source>
        <dbReference type="Google" id="ProtNLM"/>
    </source>
</evidence>
<protein>
    <recommendedName>
        <fullName evidence="3">Dehydrogenase (DH) domain-containing protein</fullName>
    </recommendedName>
</protein>
<reference evidence="1 2" key="1">
    <citation type="submission" date="2023-11" db="EMBL/GenBank/DDBJ databases">
        <title>Draft genome sequence and annotation of the polyextremotolerant black yeast-like fungus Aureobasidium pullulans NRRL 62042.</title>
        <authorList>
            <person name="Dielentheis-Frenken M.R.E."/>
            <person name="Wibberg D."/>
            <person name="Blank L.M."/>
            <person name="Tiso T."/>
        </authorList>
    </citation>
    <scope>NUCLEOTIDE SEQUENCE [LARGE SCALE GENOMIC DNA]</scope>
    <source>
        <strain evidence="1 2">NRRL 62042</strain>
    </source>
</reference>
<accession>A0ABR0TDS6</accession>
<dbReference type="EMBL" id="JASGXD010000011">
    <property type="protein sequence ID" value="KAK6002597.1"/>
    <property type="molecule type" value="Genomic_DNA"/>
</dbReference>
<gene>
    <name evidence="1" type="ORF">QM012_001347</name>
</gene>
<dbReference type="Proteomes" id="UP001341245">
    <property type="component" value="Unassembled WGS sequence"/>
</dbReference>